<proteinExistence type="inferred from homology"/>
<evidence type="ECO:0000259" key="4">
    <source>
        <dbReference type="Pfam" id="PF00884"/>
    </source>
</evidence>
<dbReference type="RefSeq" id="WP_274152237.1">
    <property type="nucleotide sequence ID" value="NZ_CP117812.1"/>
</dbReference>
<feature type="signal peptide" evidence="3">
    <location>
        <begin position="1"/>
        <end position="19"/>
    </location>
</feature>
<dbReference type="Pfam" id="PF00884">
    <property type="entry name" value="Sulfatase"/>
    <property type="match status" value="1"/>
</dbReference>
<dbReference type="EMBL" id="CP117812">
    <property type="protein sequence ID" value="WDE97691.1"/>
    <property type="molecule type" value="Genomic_DNA"/>
</dbReference>
<dbReference type="Gene3D" id="3.40.720.10">
    <property type="entry name" value="Alkaline Phosphatase, subunit A"/>
    <property type="match status" value="1"/>
</dbReference>
<gene>
    <name evidence="5" type="ORF">PQO03_17845</name>
</gene>
<feature type="chain" id="PRO_5045347477" evidence="3">
    <location>
        <begin position="20"/>
        <end position="560"/>
    </location>
</feature>
<reference evidence="5 6" key="1">
    <citation type="submission" date="2023-02" db="EMBL/GenBank/DDBJ databases">
        <title>Genome sequence of Lentisphaera profundi SAORIC-696.</title>
        <authorList>
            <person name="Kim e."/>
            <person name="Cho J.-C."/>
            <person name="Choi A."/>
            <person name="Kang I."/>
        </authorList>
    </citation>
    <scope>NUCLEOTIDE SEQUENCE [LARGE SCALE GENOMIC DNA]</scope>
    <source>
        <strain evidence="5 6">SAORIC-696</strain>
    </source>
</reference>
<evidence type="ECO:0000313" key="5">
    <source>
        <dbReference type="EMBL" id="WDE97691.1"/>
    </source>
</evidence>
<dbReference type="Gene3D" id="3.30.1120.10">
    <property type="match status" value="1"/>
</dbReference>
<dbReference type="PANTHER" id="PTHR42693:SF53">
    <property type="entry name" value="ENDO-4-O-SULFATASE"/>
    <property type="match status" value="1"/>
</dbReference>
<organism evidence="5 6">
    <name type="scientific">Lentisphaera profundi</name>
    <dbReference type="NCBI Taxonomy" id="1658616"/>
    <lineage>
        <taxon>Bacteria</taxon>
        <taxon>Pseudomonadati</taxon>
        <taxon>Lentisphaerota</taxon>
        <taxon>Lentisphaeria</taxon>
        <taxon>Lentisphaerales</taxon>
        <taxon>Lentisphaeraceae</taxon>
        <taxon>Lentisphaera</taxon>
    </lineage>
</organism>
<keyword evidence="3" id="KW-0732">Signal</keyword>
<evidence type="ECO:0000256" key="1">
    <source>
        <dbReference type="ARBA" id="ARBA00008779"/>
    </source>
</evidence>
<keyword evidence="2" id="KW-0378">Hydrolase</keyword>
<comment type="similarity">
    <text evidence="1">Belongs to the sulfatase family.</text>
</comment>
<evidence type="ECO:0000256" key="3">
    <source>
        <dbReference type="SAM" id="SignalP"/>
    </source>
</evidence>
<evidence type="ECO:0000256" key="2">
    <source>
        <dbReference type="ARBA" id="ARBA00022801"/>
    </source>
</evidence>
<keyword evidence="6" id="KW-1185">Reference proteome</keyword>
<dbReference type="InterPro" id="IPR000917">
    <property type="entry name" value="Sulfatase_N"/>
</dbReference>
<accession>A0ABY7VY21</accession>
<dbReference type="InterPro" id="IPR050738">
    <property type="entry name" value="Sulfatase"/>
</dbReference>
<protein>
    <submittedName>
        <fullName evidence="5">Sulfatase-like hydrolase/transferase</fullName>
    </submittedName>
</protein>
<dbReference type="Proteomes" id="UP001214250">
    <property type="component" value="Chromosome 2"/>
</dbReference>
<feature type="domain" description="Sulfatase N-terminal" evidence="4">
    <location>
        <begin position="23"/>
        <end position="436"/>
    </location>
</feature>
<name>A0ABY7VY21_9BACT</name>
<dbReference type="SUPFAM" id="SSF53649">
    <property type="entry name" value="Alkaline phosphatase-like"/>
    <property type="match status" value="1"/>
</dbReference>
<evidence type="ECO:0000313" key="6">
    <source>
        <dbReference type="Proteomes" id="UP001214250"/>
    </source>
</evidence>
<dbReference type="InterPro" id="IPR017850">
    <property type="entry name" value="Alkaline_phosphatase_core_sf"/>
</dbReference>
<sequence length="560" mass="63453">MKKLTWLLAALLLNSTVYSASKPNIIIIMSDDSGYTDLGCYGGEIDTPNLDKMASNGLRFKNFYNNGRCSPTRASLMTGRDSAHAGFAAGTLGGWNREMKQPSYRARMPYTLPTIAELMKQSGYTTMMTGKWHLGGSLLKLNPGSQAWWKQTHPGWELTEEEIEADFNALPAQRGFDKFFGLIEGETHLFMTPEDKHEYLEGNQHTKLKYEQTYKMHCYYDDEQRYPYTANHGKTSKAFYATDGMTDRAIEMIEEALEDKSKPFFMYMAYRAPHLPIQAPQELVDKYLSRYDDLAKVEIDRVKGLAKQGLWDSNNKYRKHFSACRKAPEKYHLRAAIHAAMIEKIDQNVGKIIASLKKTGAFDNTLILYFSDNGAASHLGQLMNTPYFGCKALLYEGGTKTHCIAQWPKVIKKGSITESTGWVGDLLPTFLDIAGATYPKEFRGVATSPLDGRSILPILEGKTMSPPEYLFANDKGQQSVIFKGRWKLLIEPGWYVLTNKKPGISYELYDLQEDPAERINLANKQPEIVDQLRKVCAQWQQDNGILDYGELLKTRPNFSK</sequence>
<dbReference type="PANTHER" id="PTHR42693">
    <property type="entry name" value="ARYLSULFATASE FAMILY MEMBER"/>
    <property type="match status" value="1"/>
</dbReference>